<feature type="domain" description="Glycosyltransferase 2-like" evidence="1">
    <location>
        <begin position="3"/>
        <end position="161"/>
    </location>
</feature>
<organism evidence="2 3">
    <name type="scientific">Fraserbacteria sp. (strain RBG_16_55_9)</name>
    <dbReference type="NCBI Taxonomy" id="1817864"/>
    <lineage>
        <taxon>Bacteria</taxon>
        <taxon>Candidatus Fraseribacteriota</taxon>
    </lineage>
</organism>
<dbReference type="PANTHER" id="PTHR43685:SF14">
    <property type="entry name" value="GLYCOSYLTRANSFERASE 2-LIKE DOMAIN-CONTAINING PROTEIN"/>
    <property type="match status" value="1"/>
</dbReference>
<comment type="caution">
    <text evidence="2">The sequence shown here is derived from an EMBL/GenBank/DDBJ whole genome shotgun (WGS) entry which is preliminary data.</text>
</comment>
<protein>
    <recommendedName>
        <fullName evidence="1">Glycosyltransferase 2-like domain-containing protein</fullName>
    </recommendedName>
</protein>
<dbReference type="InterPro" id="IPR029044">
    <property type="entry name" value="Nucleotide-diphossugar_trans"/>
</dbReference>
<name>A0A1F5V0A8_FRAXR</name>
<evidence type="ECO:0000313" key="2">
    <source>
        <dbReference type="EMBL" id="OGF56859.1"/>
    </source>
</evidence>
<evidence type="ECO:0000313" key="3">
    <source>
        <dbReference type="Proteomes" id="UP000179157"/>
    </source>
</evidence>
<proteinExistence type="predicted"/>
<dbReference type="SUPFAM" id="SSF53448">
    <property type="entry name" value="Nucleotide-diphospho-sugar transferases"/>
    <property type="match status" value="1"/>
</dbReference>
<dbReference type="Proteomes" id="UP000179157">
    <property type="component" value="Unassembled WGS sequence"/>
</dbReference>
<dbReference type="InterPro" id="IPR001173">
    <property type="entry name" value="Glyco_trans_2-like"/>
</dbReference>
<dbReference type="AlphaFoldDB" id="A0A1F5V0A8"/>
<evidence type="ECO:0000259" key="1">
    <source>
        <dbReference type="Pfam" id="PF00535"/>
    </source>
</evidence>
<dbReference type="CDD" id="cd06423">
    <property type="entry name" value="CESA_like"/>
    <property type="match status" value="1"/>
</dbReference>
<accession>A0A1F5V0A8</accession>
<reference evidence="2 3" key="1">
    <citation type="journal article" date="2016" name="Nat. Commun.">
        <title>Thousands of microbial genomes shed light on interconnected biogeochemical processes in an aquifer system.</title>
        <authorList>
            <person name="Anantharaman K."/>
            <person name="Brown C.T."/>
            <person name="Hug L.A."/>
            <person name="Sharon I."/>
            <person name="Castelle C.J."/>
            <person name="Probst A.J."/>
            <person name="Thomas B.C."/>
            <person name="Singh A."/>
            <person name="Wilkins M.J."/>
            <person name="Karaoz U."/>
            <person name="Brodie E.L."/>
            <person name="Williams K.H."/>
            <person name="Hubbard S.S."/>
            <person name="Banfield J.F."/>
        </authorList>
    </citation>
    <scope>NUCLEOTIDE SEQUENCE [LARGE SCALE GENOMIC DNA]</scope>
    <source>
        <strain evidence="3">RBG_16_55_9</strain>
    </source>
</reference>
<dbReference type="PANTHER" id="PTHR43685">
    <property type="entry name" value="GLYCOSYLTRANSFERASE"/>
    <property type="match status" value="1"/>
</dbReference>
<dbReference type="Gene3D" id="3.90.550.10">
    <property type="entry name" value="Spore Coat Polysaccharide Biosynthesis Protein SpsA, Chain A"/>
    <property type="match status" value="1"/>
</dbReference>
<dbReference type="Pfam" id="PF00535">
    <property type="entry name" value="Glycos_transf_2"/>
    <property type="match status" value="1"/>
</dbReference>
<dbReference type="EMBL" id="MFGX01000024">
    <property type="protein sequence ID" value="OGF56859.1"/>
    <property type="molecule type" value="Genomic_DNA"/>
</dbReference>
<dbReference type="STRING" id="1817864.A2Z21_08735"/>
<sequence length="243" mass="28366">MISVVIPFYNEADEILSCLEAFTRQTYRGNFELILVDNGSTDDSATHVKSFSSTLPVRLIHEAKRGVAAASQAGFEAARYAIIARTDADTVVDADWLKAIGYRFQEEGVAALCGHVGFRETTLLQRWLFLEPLIEFHQRLHIRIRKPHFWGFNFAVRKEIFFRARGFNTRLRLAEDLDLGLRIQQALRPEERIVYAPEMKVYSSSRRYGLKRSWLRYTIDGYRAYFQRVWLGRIPPWMCTQDY</sequence>
<gene>
    <name evidence="2" type="ORF">A2Z21_08735</name>
</gene>
<dbReference type="InterPro" id="IPR050834">
    <property type="entry name" value="Glycosyltransf_2"/>
</dbReference>